<proteinExistence type="predicted"/>
<evidence type="ECO:0000313" key="2">
    <source>
        <dbReference type="Proteomes" id="UP000886998"/>
    </source>
</evidence>
<name>A0A8X7C3J0_9ARAC</name>
<dbReference type="AlphaFoldDB" id="A0A8X7C3J0"/>
<dbReference type="PANTHER" id="PTHR47326">
    <property type="entry name" value="TRANSPOSABLE ELEMENT TC3 TRANSPOSASE-LIKE PROTEIN"/>
    <property type="match status" value="1"/>
</dbReference>
<dbReference type="Gene3D" id="3.30.420.10">
    <property type="entry name" value="Ribonuclease H-like superfamily/Ribonuclease H"/>
    <property type="match status" value="1"/>
</dbReference>
<dbReference type="Proteomes" id="UP000886998">
    <property type="component" value="Unassembled WGS sequence"/>
</dbReference>
<dbReference type="PANTHER" id="PTHR47326:SF1">
    <property type="entry name" value="HTH PSQ-TYPE DOMAIN-CONTAINING PROTEIN"/>
    <property type="match status" value="1"/>
</dbReference>
<evidence type="ECO:0000313" key="1">
    <source>
        <dbReference type="EMBL" id="GFY51319.1"/>
    </source>
</evidence>
<comment type="caution">
    <text evidence="1">The sequence shown here is derived from an EMBL/GenBank/DDBJ whole genome shotgun (WGS) entry which is preliminary data.</text>
</comment>
<accession>A0A8X7C3J0</accession>
<sequence>MDLLREIFRECLISKNSDFLCPPRSPGFNSTDFFMGYLKDKVYVNKPDTIRQLRQNIQDEILSLQPESLRDVMKNALKRVNLCIEKNGGY</sequence>
<reference evidence="1" key="1">
    <citation type="submission" date="2020-08" db="EMBL/GenBank/DDBJ databases">
        <title>Multicomponent nature underlies the extraordinary mechanical properties of spider dragline silk.</title>
        <authorList>
            <person name="Kono N."/>
            <person name="Nakamura H."/>
            <person name="Mori M."/>
            <person name="Yoshida Y."/>
            <person name="Ohtoshi R."/>
            <person name="Malay A.D."/>
            <person name="Moran D.A.P."/>
            <person name="Tomita M."/>
            <person name="Numata K."/>
            <person name="Arakawa K."/>
        </authorList>
    </citation>
    <scope>NUCLEOTIDE SEQUENCE</scope>
</reference>
<protein>
    <submittedName>
        <fullName evidence="1">Uncharacterized protein</fullName>
    </submittedName>
</protein>
<dbReference type="GO" id="GO:0003676">
    <property type="term" value="F:nucleic acid binding"/>
    <property type="evidence" value="ECO:0007669"/>
    <property type="project" value="InterPro"/>
</dbReference>
<dbReference type="InterPro" id="IPR036397">
    <property type="entry name" value="RNaseH_sf"/>
</dbReference>
<organism evidence="1 2">
    <name type="scientific">Trichonephila inaurata madagascariensis</name>
    <dbReference type="NCBI Taxonomy" id="2747483"/>
    <lineage>
        <taxon>Eukaryota</taxon>
        <taxon>Metazoa</taxon>
        <taxon>Ecdysozoa</taxon>
        <taxon>Arthropoda</taxon>
        <taxon>Chelicerata</taxon>
        <taxon>Arachnida</taxon>
        <taxon>Araneae</taxon>
        <taxon>Araneomorphae</taxon>
        <taxon>Entelegynae</taxon>
        <taxon>Araneoidea</taxon>
        <taxon>Nephilidae</taxon>
        <taxon>Trichonephila</taxon>
        <taxon>Trichonephila inaurata</taxon>
    </lineage>
</organism>
<dbReference type="EMBL" id="BMAV01008018">
    <property type="protein sequence ID" value="GFY51319.1"/>
    <property type="molecule type" value="Genomic_DNA"/>
</dbReference>
<dbReference type="OrthoDB" id="7787442at2759"/>
<gene>
    <name evidence="1" type="primary">WH47_01700</name>
    <name evidence="1" type="ORF">TNIN_136751</name>
</gene>
<keyword evidence="2" id="KW-1185">Reference proteome</keyword>